<evidence type="ECO:0000259" key="2">
    <source>
        <dbReference type="Pfam" id="PF26413"/>
    </source>
</evidence>
<keyword evidence="4" id="KW-1185">Reference proteome</keyword>
<reference evidence="3" key="1">
    <citation type="submission" date="2021-07" db="EMBL/GenBank/DDBJ databases">
        <title>Studies on halocins as antimicrobial molecules from haloarchaea.</title>
        <authorList>
            <person name="Kumar S."/>
            <person name="Khare S.K."/>
        </authorList>
    </citation>
    <scope>NUCLEOTIDE SEQUENCE</scope>
    <source>
        <strain evidence="3">NCIM 5678</strain>
        <plasmid evidence="3">pHl5678-1</plasmid>
    </source>
</reference>
<dbReference type="InterPro" id="IPR058421">
    <property type="entry name" value="DUF8108_C"/>
</dbReference>
<feature type="compositionally biased region" description="Polar residues" evidence="1">
    <location>
        <begin position="1"/>
        <end position="17"/>
    </location>
</feature>
<dbReference type="GeneID" id="74530525"/>
<protein>
    <recommendedName>
        <fullName evidence="2">DUF8108 domain-containing protein</fullName>
    </recommendedName>
</protein>
<evidence type="ECO:0000313" key="3">
    <source>
        <dbReference type="EMBL" id="UVE52191.1"/>
    </source>
</evidence>
<dbReference type="Proteomes" id="UP001058330">
    <property type="component" value="Plasmid pHl5678-1"/>
</dbReference>
<feature type="domain" description="DUF8108" evidence="2">
    <location>
        <begin position="232"/>
        <end position="298"/>
    </location>
</feature>
<name>A0ABY5RIL9_HALLR</name>
<geneLocation type="plasmid" evidence="3 4">
    <name>pHl5678-1</name>
</geneLocation>
<dbReference type="RefSeq" id="WP_258303644.1">
    <property type="nucleotide sequence ID" value="NZ_CP078064.1"/>
</dbReference>
<evidence type="ECO:0000256" key="1">
    <source>
        <dbReference type="SAM" id="MobiDB-lite"/>
    </source>
</evidence>
<dbReference type="EMBL" id="CP078064">
    <property type="protein sequence ID" value="UVE52191.1"/>
    <property type="molecule type" value="Genomic_DNA"/>
</dbReference>
<accession>A0ABY5RIL9</accession>
<keyword evidence="3" id="KW-0614">Plasmid</keyword>
<sequence length="317" mass="34488">MTRNTTYDGDVTLNGSEQPPVEVRDPADAFVSGASIDGDLTVQNAEYVFTHTPVTGETAASDSETETTIRGNLEDGYVQSVGGDVLLTDAEDVFIAADAVEGAVSAPGAENVYTDESVPVSSADDYDISTFGWQQSGSATDPDAGVYAVGMDHDVELEKVRQDVDLYLVGHSHDVRVDGRGASVTVHFVGYDNTVHVGPYLSSTVETDTGFDNEIDADPYPAEDLVEMSRREAYSNAGFGRRKVTFQVPNEDDDWCPNCGQAAEAIIERHQKEAFFLFGWPLWTYDRSTNPARECENCSPNAVHTELTAAERREIFD</sequence>
<gene>
    <name evidence="3" type="ORF">KU306_16400</name>
</gene>
<dbReference type="Pfam" id="PF26413">
    <property type="entry name" value="DUF8108"/>
    <property type="match status" value="1"/>
</dbReference>
<evidence type="ECO:0000313" key="4">
    <source>
        <dbReference type="Proteomes" id="UP001058330"/>
    </source>
</evidence>
<proteinExistence type="predicted"/>
<organism evidence="3 4">
    <name type="scientific">Haloferax larsenii</name>
    <dbReference type="NCBI Taxonomy" id="302484"/>
    <lineage>
        <taxon>Archaea</taxon>
        <taxon>Methanobacteriati</taxon>
        <taxon>Methanobacteriota</taxon>
        <taxon>Stenosarchaea group</taxon>
        <taxon>Halobacteria</taxon>
        <taxon>Halobacteriales</taxon>
        <taxon>Haloferacaceae</taxon>
        <taxon>Haloferax</taxon>
    </lineage>
</organism>
<feature type="region of interest" description="Disordered" evidence="1">
    <location>
        <begin position="1"/>
        <end position="20"/>
    </location>
</feature>